<dbReference type="EMBL" id="CAJVQC010058285">
    <property type="protein sequence ID" value="CAG8798529.1"/>
    <property type="molecule type" value="Genomic_DNA"/>
</dbReference>
<gene>
    <name evidence="1" type="ORF">RPERSI_LOCUS20540</name>
</gene>
<evidence type="ECO:0000313" key="1">
    <source>
        <dbReference type="EMBL" id="CAG8798529.1"/>
    </source>
</evidence>
<protein>
    <submittedName>
        <fullName evidence="1">9805_t:CDS:1</fullName>
    </submittedName>
</protein>
<name>A0ACA9RLA5_9GLOM</name>
<dbReference type="Proteomes" id="UP000789920">
    <property type="component" value="Unassembled WGS sequence"/>
</dbReference>
<proteinExistence type="predicted"/>
<reference evidence="1" key="1">
    <citation type="submission" date="2021-06" db="EMBL/GenBank/DDBJ databases">
        <authorList>
            <person name="Kallberg Y."/>
            <person name="Tangrot J."/>
            <person name="Rosling A."/>
        </authorList>
    </citation>
    <scope>NUCLEOTIDE SEQUENCE</scope>
    <source>
        <strain evidence="1">MA461A</strain>
    </source>
</reference>
<sequence>MSLIDEVDFSNSMLSELCADVASLSESETSYDRPQKRNRQGGLVFDEVWDYVIRREKVNPGHYKAEYYHCGKFWQRGKPCILRSYLALHCKKVLEDIRQYWRNKLIDVDNVYKRNSQSQLVLPLQ</sequence>
<keyword evidence="2" id="KW-1185">Reference proteome</keyword>
<feature type="non-terminal residue" evidence="1">
    <location>
        <position position="125"/>
    </location>
</feature>
<comment type="caution">
    <text evidence="1">The sequence shown here is derived from an EMBL/GenBank/DDBJ whole genome shotgun (WGS) entry which is preliminary data.</text>
</comment>
<accession>A0ACA9RLA5</accession>
<organism evidence="1 2">
    <name type="scientific">Racocetra persica</name>
    <dbReference type="NCBI Taxonomy" id="160502"/>
    <lineage>
        <taxon>Eukaryota</taxon>
        <taxon>Fungi</taxon>
        <taxon>Fungi incertae sedis</taxon>
        <taxon>Mucoromycota</taxon>
        <taxon>Glomeromycotina</taxon>
        <taxon>Glomeromycetes</taxon>
        <taxon>Diversisporales</taxon>
        <taxon>Gigasporaceae</taxon>
        <taxon>Racocetra</taxon>
    </lineage>
</organism>
<evidence type="ECO:0000313" key="2">
    <source>
        <dbReference type="Proteomes" id="UP000789920"/>
    </source>
</evidence>